<keyword evidence="3" id="KW-1185">Reference proteome</keyword>
<comment type="caution">
    <text evidence="2">The sequence shown here is derived from an EMBL/GenBank/DDBJ whole genome shotgun (WGS) entry which is preliminary data.</text>
</comment>
<feature type="region of interest" description="Disordered" evidence="1">
    <location>
        <begin position="313"/>
        <end position="411"/>
    </location>
</feature>
<organism evidence="2 3">
    <name type="scientific">Penicillium angulare</name>
    <dbReference type="NCBI Taxonomy" id="116970"/>
    <lineage>
        <taxon>Eukaryota</taxon>
        <taxon>Fungi</taxon>
        <taxon>Dikarya</taxon>
        <taxon>Ascomycota</taxon>
        <taxon>Pezizomycotina</taxon>
        <taxon>Eurotiomycetes</taxon>
        <taxon>Eurotiomycetidae</taxon>
        <taxon>Eurotiales</taxon>
        <taxon>Aspergillaceae</taxon>
        <taxon>Penicillium</taxon>
    </lineage>
</organism>
<dbReference type="Proteomes" id="UP001149165">
    <property type="component" value="Unassembled WGS sequence"/>
</dbReference>
<proteinExistence type="predicted"/>
<evidence type="ECO:0000313" key="2">
    <source>
        <dbReference type="EMBL" id="KAJ5101011.1"/>
    </source>
</evidence>
<protein>
    <submittedName>
        <fullName evidence="2">Uncharacterized protein</fullName>
    </submittedName>
</protein>
<feature type="compositionally biased region" description="Polar residues" evidence="1">
    <location>
        <begin position="73"/>
        <end position="102"/>
    </location>
</feature>
<reference evidence="2" key="2">
    <citation type="journal article" date="2023" name="IMA Fungus">
        <title>Comparative genomic study of the Penicillium genus elucidates a diverse pangenome and 15 lateral gene transfer events.</title>
        <authorList>
            <person name="Petersen C."/>
            <person name="Sorensen T."/>
            <person name="Nielsen M.R."/>
            <person name="Sondergaard T.E."/>
            <person name="Sorensen J.L."/>
            <person name="Fitzpatrick D.A."/>
            <person name="Frisvad J.C."/>
            <person name="Nielsen K.L."/>
        </authorList>
    </citation>
    <scope>NUCLEOTIDE SEQUENCE</scope>
    <source>
        <strain evidence="2">IBT 30069</strain>
    </source>
</reference>
<feature type="compositionally biased region" description="Basic and acidic residues" evidence="1">
    <location>
        <begin position="54"/>
        <end position="67"/>
    </location>
</feature>
<evidence type="ECO:0000256" key="1">
    <source>
        <dbReference type="SAM" id="MobiDB-lite"/>
    </source>
</evidence>
<sequence length="460" mass="51284">MSDGERSKTLKRPAPPGKPEYGRKETRPPVGSSEDAGMQEFIEPQSKGHGQSSDGHDHSQLENHDPADVGFTKPNQGSDVPSQFQITSKPSYDGSSDSNKVLPNQKEDIDMPDFQRHPGESSQTPEPTNRGSESTGKTVYEEDFLVQFKDMSIKSDKASPSFVKRHEGKVVAFASFTRPLYILDTDAGAIRYKLLYSSTPYPTADVPDMAIEANCIHKFQYQQENGKMKYLYDKENIVGARGIAIQERSGNKIYSKGPTAYLKIEWTNIQPEHCHLLKENCSWVPRADVQKRKSRLQVDFMIQEAWKAQDENRRKKLENLSPGSVARSATPCPLSMPERKQRETSSSAHEALGPRTSSQSGRSRADTGIKLEPVDLPHPATLRSSRPVKCPDPEAAISEGATQGSKPDESSIPTLYEYMERKRLEGEWAKISKVAADSACASAINEWNQMNLARRAQEQI</sequence>
<reference evidence="2" key="1">
    <citation type="submission" date="2022-11" db="EMBL/GenBank/DDBJ databases">
        <authorList>
            <person name="Petersen C."/>
        </authorList>
    </citation>
    <scope>NUCLEOTIDE SEQUENCE</scope>
    <source>
        <strain evidence="2">IBT 30069</strain>
    </source>
</reference>
<evidence type="ECO:0000313" key="3">
    <source>
        <dbReference type="Proteomes" id="UP001149165"/>
    </source>
</evidence>
<dbReference type="OrthoDB" id="4315250at2759"/>
<feature type="compositionally biased region" description="Polar residues" evidence="1">
    <location>
        <begin position="120"/>
        <end position="137"/>
    </location>
</feature>
<dbReference type="EMBL" id="JAPQKH010000004">
    <property type="protein sequence ID" value="KAJ5101011.1"/>
    <property type="molecule type" value="Genomic_DNA"/>
</dbReference>
<gene>
    <name evidence="2" type="ORF">N7456_007063</name>
</gene>
<dbReference type="AlphaFoldDB" id="A0A9W9KCS4"/>
<feature type="region of interest" description="Disordered" evidence="1">
    <location>
        <begin position="1"/>
        <end position="137"/>
    </location>
</feature>
<feature type="compositionally biased region" description="Basic and acidic residues" evidence="1">
    <location>
        <begin position="363"/>
        <end position="375"/>
    </location>
</feature>
<accession>A0A9W9KCS4</accession>
<feature type="compositionally biased region" description="Basic and acidic residues" evidence="1">
    <location>
        <begin position="105"/>
        <end position="119"/>
    </location>
</feature>
<name>A0A9W9KCS4_9EURO</name>